<dbReference type="PRINTS" id="PR01657">
    <property type="entry name" value="MCMFAMILY"/>
</dbReference>
<comment type="caution">
    <text evidence="13">The sequence shown here is derived from an EMBL/GenBank/DDBJ whole genome shotgun (WGS) entry which is preliminary data.</text>
</comment>
<dbReference type="InterPro" id="IPR012340">
    <property type="entry name" value="NA-bd_OB-fold"/>
</dbReference>
<dbReference type="PROSITE" id="PS50051">
    <property type="entry name" value="MCM_2"/>
    <property type="match status" value="1"/>
</dbReference>
<evidence type="ECO:0000256" key="6">
    <source>
        <dbReference type="ARBA" id="ARBA00022806"/>
    </source>
</evidence>
<name>A0A5K1VG56_ENTHI</name>
<evidence type="ECO:0000256" key="9">
    <source>
        <dbReference type="ARBA" id="ARBA00023242"/>
    </source>
</evidence>
<dbReference type="Pfam" id="PF00493">
    <property type="entry name" value="MCM"/>
    <property type="match status" value="1"/>
</dbReference>
<dbReference type="FunFam" id="2.20.28.10:FF:000003">
    <property type="entry name" value="DNA helicase"/>
    <property type="match status" value="1"/>
</dbReference>
<evidence type="ECO:0000256" key="8">
    <source>
        <dbReference type="ARBA" id="ARBA00023125"/>
    </source>
</evidence>
<evidence type="ECO:0000313" key="13">
    <source>
        <dbReference type="EMBL" id="GAT98323.1"/>
    </source>
</evidence>
<dbReference type="Proteomes" id="UP000078387">
    <property type="component" value="Unassembled WGS sequence"/>
</dbReference>
<organism evidence="13 14">
    <name type="scientific">Entamoeba histolytica</name>
    <dbReference type="NCBI Taxonomy" id="5759"/>
    <lineage>
        <taxon>Eukaryota</taxon>
        <taxon>Amoebozoa</taxon>
        <taxon>Evosea</taxon>
        <taxon>Archamoebae</taxon>
        <taxon>Mastigamoebida</taxon>
        <taxon>Entamoebidae</taxon>
        <taxon>Entamoeba</taxon>
    </lineage>
</organism>
<dbReference type="SMART" id="SM00350">
    <property type="entry name" value="MCM"/>
    <property type="match status" value="1"/>
</dbReference>
<dbReference type="AlphaFoldDB" id="A0A5K1VG56"/>
<keyword evidence="3 11" id="KW-0235">DNA replication</keyword>
<dbReference type="EMBL" id="BDEQ01000001">
    <property type="protein sequence ID" value="GAT98323.1"/>
    <property type="molecule type" value="Genomic_DNA"/>
</dbReference>
<comment type="similarity">
    <text evidence="2 10">Belongs to the MCM family.</text>
</comment>
<dbReference type="Gene3D" id="2.40.50.140">
    <property type="entry name" value="Nucleic acid-binding proteins"/>
    <property type="match status" value="1"/>
</dbReference>
<accession>A0A5K1VG56</accession>
<evidence type="ECO:0000313" key="14">
    <source>
        <dbReference type="Proteomes" id="UP000078387"/>
    </source>
</evidence>
<dbReference type="Pfam" id="PF17207">
    <property type="entry name" value="MCM_OB"/>
    <property type="match status" value="1"/>
</dbReference>
<evidence type="ECO:0000256" key="4">
    <source>
        <dbReference type="ARBA" id="ARBA00022741"/>
    </source>
</evidence>
<dbReference type="GO" id="GO:0003697">
    <property type="term" value="F:single-stranded DNA binding"/>
    <property type="evidence" value="ECO:0007669"/>
    <property type="project" value="TreeGrafter"/>
</dbReference>
<evidence type="ECO:0000256" key="1">
    <source>
        <dbReference type="ARBA" id="ARBA00004123"/>
    </source>
</evidence>
<feature type="domain" description="MCM C-terminal AAA(+) ATPase" evidence="12">
    <location>
        <begin position="267"/>
        <end position="472"/>
    </location>
</feature>
<dbReference type="Gene3D" id="3.40.50.300">
    <property type="entry name" value="P-loop containing nucleotide triphosphate hydrolases"/>
    <property type="match status" value="1"/>
</dbReference>
<dbReference type="SUPFAM" id="SSF50249">
    <property type="entry name" value="Nucleic acid-binding proteins"/>
    <property type="match status" value="1"/>
</dbReference>
<dbReference type="GO" id="GO:0005634">
    <property type="term" value="C:nucleus"/>
    <property type="evidence" value="ECO:0007669"/>
    <property type="project" value="UniProtKB-SubCell"/>
</dbReference>
<dbReference type="GO" id="GO:0005524">
    <property type="term" value="F:ATP binding"/>
    <property type="evidence" value="ECO:0007669"/>
    <property type="project" value="UniProtKB-UniRule"/>
</dbReference>
<sequence length="608" mass="68422">MTEVIWGTTIQYKEVKKTIQQFLSSPKYHLLLENSYETHFIDIYLPDVLEFDKNLHKCTLEYPTQILHLYDLVASEMGYEEVEVRVFGLSQVKRIRGLSPSDIERLVSVRGMVTRVGNIIPSMKSGYFKCTECNYNVDLVVDVRGTLTVPAKCPHCKKTGTLQLIHTLSYYIDKQIIRLQESPEAIPAGETPQTLHLLAFDSLVDSAKPGDRIEVTGVYRADPVKIGVSQRTVRAVFRSYIDVIHIKKYSKETEVDIDFTTLINDDWYERLTRSVAPSITEMDDVKKGLLCQLFGGSAKTLQDNQKLRGDINILMLGDPGTSKSQLLTFMHKVAPRGMYTSGRGSSAVGLTAFVGKSEEGGTVLESGALVMSDKGLCCIDEFDKMTEMTRSVLHEAMEQQTISVAKSGIVCSLNARTAILASANPKESRYNPKLSVLDNIQMPPSLLSRFDLIYLILDQPNPERDRKLARHIISLYWGHEIKTDALDISTFSSFVRYARKRCKPVLTDNARTELVKGYLEMRKIGSENKTHKTISATTRQLESLIRISEALAKMQLREKVEARDVKEAIRLVTSAIHQAATDPETGIVDYDLIQTTKGYREQSVIEES</sequence>
<dbReference type="GO" id="GO:0016787">
    <property type="term" value="F:hydrolase activity"/>
    <property type="evidence" value="ECO:0007669"/>
    <property type="project" value="UniProtKB-KW"/>
</dbReference>
<dbReference type="InterPro" id="IPR041562">
    <property type="entry name" value="MCM_lid"/>
</dbReference>
<comment type="subunit">
    <text evidence="11">Component of the MCM2-7 complex.</text>
</comment>
<keyword evidence="7 10" id="KW-0067">ATP-binding</keyword>
<dbReference type="VEuPathDB" id="AmoebaDB:EHI_187720"/>
<comment type="subcellular location">
    <subcellularLocation>
        <location evidence="1">Nucleus</location>
    </subcellularLocation>
</comment>
<dbReference type="GO" id="GO:0017116">
    <property type="term" value="F:single-stranded DNA helicase activity"/>
    <property type="evidence" value="ECO:0007669"/>
    <property type="project" value="TreeGrafter"/>
</dbReference>
<dbReference type="VEuPathDB" id="AmoebaDB:EHI5A_170820"/>
<keyword evidence="5 11" id="KW-0378">Hydrolase</keyword>
<dbReference type="PRINTS" id="PR01660">
    <property type="entry name" value="MCMPROTEIN4"/>
</dbReference>
<evidence type="ECO:0000256" key="10">
    <source>
        <dbReference type="RuleBase" id="RU004070"/>
    </source>
</evidence>
<dbReference type="VEuPathDB" id="AmoebaDB:EHI7A_159630"/>
<dbReference type="InterPro" id="IPR008047">
    <property type="entry name" value="MCM_4"/>
</dbReference>
<keyword evidence="9 11" id="KW-0539">Nucleus</keyword>
<dbReference type="VEuPathDB" id="AmoebaDB:EHI8A_180980"/>
<dbReference type="OMA" id="TEIGDGW"/>
<keyword evidence="4 10" id="KW-0547">Nucleotide-binding</keyword>
<evidence type="ECO:0000256" key="3">
    <source>
        <dbReference type="ARBA" id="ARBA00022705"/>
    </source>
</evidence>
<dbReference type="SUPFAM" id="SSF52540">
    <property type="entry name" value="P-loop containing nucleoside triphosphate hydrolases"/>
    <property type="match status" value="1"/>
</dbReference>
<dbReference type="Gene3D" id="2.20.28.10">
    <property type="match status" value="1"/>
</dbReference>
<dbReference type="PANTHER" id="PTHR11630:SF66">
    <property type="entry name" value="DNA REPLICATION LICENSING FACTOR MCM4"/>
    <property type="match status" value="1"/>
</dbReference>
<dbReference type="GO" id="GO:0042555">
    <property type="term" value="C:MCM complex"/>
    <property type="evidence" value="ECO:0007669"/>
    <property type="project" value="UniProtKB-UniRule"/>
</dbReference>
<dbReference type="GO" id="GO:0000727">
    <property type="term" value="P:double-strand break repair via break-induced replication"/>
    <property type="evidence" value="ECO:0007669"/>
    <property type="project" value="TreeGrafter"/>
</dbReference>
<dbReference type="Pfam" id="PF17855">
    <property type="entry name" value="MCM_lid"/>
    <property type="match status" value="1"/>
</dbReference>
<evidence type="ECO:0000259" key="12">
    <source>
        <dbReference type="PROSITE" id="PS50051"/>
    </source>
</evidence>
<dbReference type="VEuPathDB" id="AmoebaDB:KM1_211930"/>
<dbReference type="InterPro" id="IPR033762">
    <property type="entry name" value="MCM_OB"/>
</dbReference>
<evidence type="ECO:0000256" key="7">
    <source>
        <dbReference type="ARBA" id="ARBA00022840"/>
    </source>
</evidence>
<keyword evidence="6 11" id="KW-0347">Helicase</keyword>
<comment type="catalytic activity">
    <reaction evidence="11">
        <text>ATP + H2O = ADP + phosphate + H(+)</text>
        <dbReference type="Rhea" id="RHEA:13065"/>
        <dbReference type="ChEBI" id="CHEBI:15377"/>
        <dbReference type="ChEBI" id="CHEBI:15378"/>
        <dbReference type="ChEBI" id="CHEBI:30616"/>
        <dbReference type="ChEBI" id="CHEBI:43474"/>
        <dbReference type="ChEBI" id="CHEBI:456216"/>
        <dbReference type="EC" id="3.6.4.12"/>
    </reaction>
</comment>
<reference evidence="13 14" key="1">
    <citation type="submission" date="2016-05" db="EMBL/GenBank/DDBJ databases">
        <title>First whole genome sequencing of Entamoeba histolytica HM1:IMSS-clone-6.</title>
        <authorList>
            <person name="Mukherjee Avik.K."/>
            <person name="Izumyama S."/>
            <person name="Nakada-Tsukui K."/>
            <person name="Nozaki T."/>
        </authorList>
    </citation>
    <scope>NUCLEOTIDE SEQUENCE [LARGE SCALE GENOMIC DNA]</scope>
    <source>
        <strain evidence="13 14">HM1:IMSS clone 6</strain>
    </source>
</reference>
<dbReference type="InterPro" id="IPR027417">
    <property type="entry name" value="P-loop_NTPase"/>
</dbReference>
<keyword evidence="8 10" id="KW-0238">DNA-binding</keyword>
<dbReference type="GO" id="GO:0006271">
    <property type="term" value="P:DNA strand elongation involved in DNA replication"/>
    <property type="evidence" value="ECO:0007669"/>
    <property type="project" value="TreeGrafter"/>
</dbReference>
<gene>
    <name evidence="13" type="ORF">CL6EHI_187720</name>
</gene>
<evidence type="ECO:0000256" key="5">
    <source>
        <dbReference type="ARBA" id="ARBA00022801"/>
    </source>
</evidence>
<protein>
    <recommendedName>
        <fullName evidence="11">DNA replication licensing factor MCM4</fullName>
        <ecNumber evidence="11">3.6.4.12</ecNumber>
    </recommendedName>
</protein>
<dbReference type="GO" id="GO:1902975">
    <property type="term" value="P:mitotic DNA replication initiation"/>
    <property type="evidence" value="ECO:0007669"/>
    <property type="project" value="TreeGrafter"/>
</dbReference>
<dbReference type="EC" id="3.6.4.12" evidence="11"/>
<evidence type="ECO:0000256" key="2">
    <source>
        <dbReference type="ARBA" id="ARBA00008010"/>
    </source>
</evidence>
<comment type="function">
    <text evidence="11">Acts as component of the MCM2-7 complex (MCM complex) which is the replicative helicase essential for 'once per cell cycle' DNA replication initiation and elongation in eukaryotic cells. The active ATPase sites in the MCM2-7 ring are formed through the interaction surfaces of two neighboring subunits such that a critical structure of a conserved arginine finger motif is provided in trans relative to the ATP-binding site of the Walker A box of the adjacent subunit. The six ATPase active sites, however, are likely to contribute differentially to the complex helicase activity.</text>
</comment>
<dbReference type="InterPro" id="IPR001208">
    <property type="entry name" value="MCM_dom"/>
</dbReference>
<proteinExistence type="inferred from homology"/>
<dbReference type="PANTHER" id="PTHR11630">
    <property type="entry name" value="DNA REPLICATION LICENSING FACTOR MCM FAMILY MEMBER"/>
    <property type="match status" value="1"/>
</dbReference>
<evidence type="ECO:0000256" key="11">
    <source>
        <dbReference type="RuleBase" id="RU368062"/>
    </source>
</evidence>
<dbReference type="FunFam" id="3.40.50.300:FF:000217">
    <property type="entry name" value="DNA helicase"/>
    <property type="match status" value="1"/>
</dbReference>
<dbReference type="InterPro" id="IPR031327">
    <property type="entry name" value="MCM"/>
</dbReference>